<dbReference type="PROSITE" id="PS51352">
    <property type="entry name" value="THIOREDOXIN_2"/>
    <property type="match status" value="1"/>
</dbReference>
<dbReference type="GO" id="GO:0005737">
    <property type="term" value="C:cytoplasm"/>
    <property type="evidence" value="ECO:0007669"/>
    <property type="project" value="TreeGrafter"/>
</dbReference>
<accession>A0A078AST1</accession>
<protein>
    <submittedName>
        <fullName evidence="2">Thioredoxin</fullName>
    </submittedName>
</protein>
<dbReference type="AlphaFoldDB" id="A0A078AST1"/>
<dbReference type="Gene3D" id="3.40.30.10">
    <property type="entry name" value="Glutaredoxin"/>
    <property type="match status" value="1"/>
</dbReference>
<dbReference type="PANTHER" id="PTHR45663">
    <property type="entry name" value="GEO12009P1"/>
    <property type="match status" value="1"/>
</dbReference>
<dbReference type="InterPro" id="IPR013766">
    <property type="entry name" value="Thioredoxin_domain"/>
</dbReference>
<dbReference type="OrthoDB" id="2121326at2759"/>
<dbReference type="Pfam" id="PF00085">
    <property type="entry name" value="Thioredoxin"/>
    <property type="match status" value="1"/>
</dbReference>
<evidence type="ECO:0000313" key="3">
    <source>
        <dbReference type="Proteomes" id="UP000039865"/>
    </source>
</evidence>
<proteinExistence type="predicted"/>
<dbReference type="Proteomes" id="UP000039865">
    <property type="component" value="Unassembled WGS sequence"/>
</dbReference>
<evidence type="ECO:0000259" key="1">
    <source>
        <dbReference type="PROSITE" id="PS51352"/>
    </source>
</evidence>
<sequence length="151" mass="17419">MTIPRIIQNNSMMTHRISLMQFSKSFFGSDSNIKKPEYIKEMTSMEDWNSILDSKTPVVFQCSASWCRPCQVLRPVAEKIIKDHNGRVVFYYVDIEKFPEISNMLNIQHVPQLYSVKDGQLVNSLSGVPNNTDLNKFVADLYDPNEPQVKE</sequence>
<keyword evidence="3" id="KW-1185">Reference proteome</keyword>
<feature type="domain" description="Thioredoxin" evidence="1">
    <location>
        <begin position="17"/>
        <end position="143"/>
    </location>
</feature>
<dbReference type="InterPro" id="IPR036249">
    <property type="entry name" value="Thioredoxin-like_sf"/>
</dbReference>
<dbReference type="OMA" id="MMTHRIS"/>
<organism evidence="2 3">
    <name type="scientific">Stylonychia lemnae</name>
    <name type="common">Ciliate</name>
    <dbReference type="NCBI Taxonomy" id="5949"/>
    <lineage>
        <taxon>Eukaryota</taxon>
        <taxon>Sar</taxon>
        <taxon>Alveolata</taxon>
        <taxon>Ciliophora</taxon>
        <taxon>Intramacronucleata</taxon>
        <taxon>Spirotrichea</taxon>
        <taxon>Stichotrichia</taxon>
        <taxon>Sporadotrichida</taxon>
        <taxon>Oxytrichidae</taxon>
        <taxon>Stylonychinae</taxon>
        <taxon>Stylonychia</taxon>
    </lineage>
</organism>
<gene>
    <name evidence="2" type="primary">Contig5868.g6290</name>
    <name evidence="2" type="ORF">STYLEM_12936</name>
</gene>
<dbReference type="SUPFAM" id="SSF52833">
    <property type="entry name" value="Thioredoxin-like"/>
    <property type="match status" value="1"/>
</dbReference>
<evidence type="ECO:0000313" key="2">
    <source>
        <dbReference type="EMBL" id="CDW83883.1"/>
    </source>
</evidence>
<reference evidence="2 3" key="1">
    <citation type="submission" date="2014-06" db="EMBL/GenBank/DDBJ databases">
        <authorList>
            <person name="Swart Estienne"/>
        </authorList>
    </citation>
    <scope>NUCLEOTIDE SEQUENCE [LARGE SCALE GENOMIC DNA]</scope>
    <source>
        <strain evidence="2 3">130c</strain>
    </source>
</reference>
<dbReference type="PANTHER" id="PTHR45663:SF11">
    <property type="entry name" value="GEO12009P1"/>
    <property type="match status" value="1"/>
</dbReference>
<dbReference type="InParanoid" id="A0A078AST1"/>
<dbReference type="GO" id="GO:0015035">
    <property type="term" value="F:protein-disulfide reductase activity"/>
    <property type="evidence" value="ECO:0007669"/>
    <property type="project" value="TreeGrafter"/>
</dbReference>
<dbReference type="CDD" id="cd02947">
    <property type="entry name" value="TRX_family"/>
    <property type="match status" value="1"/>
</dbReference>
<dbReference type="EMBL" id="CCKQ01012277">
    <property type="protein sequence ID" value="CDW83883.1"/>
    <property type="molecule type" value="Genomic_DNA"/>
</dbReference>
<name>A0A078AST1_STYLE</name>